<feature type="transmembrane region" description="Helical" evidence="1">
    <location>
        <begin position="77"/>
        <end position="99"/>
    </location>
</feature>
<dbReference type="OrthoDB" id="3686802at2"/>
<feature type="transmembrane region" description="Helical" evidence="1">
    <location>
        <begin position="236"/>
        <end position="259"/>
    </location>
</feature>
<dbReference type="Proteomes" id="UP000316747">
    <property type="component" value="Unassembled WGS sequence"/>
</dbReference>
<dbReference type="GO" id="GO:0005886">
    <property type="term" value="C:plasma membrane"/>
    <property type="evidence" value="ECO:0007669"/>
    <property type="project" value="UniProtKB-SubCell"/>
</dbReference>
<feature type="transmembrane region" description="Helical" evidence="1">
    <location>
        <begin position="195"/>
        <end position="214"/>
    </location>
</feature>
<dbReference type="EMBL" id="VFPM01000002">
    <property type="protein sequence ID" value="TQM62479.1"/>
    <property type="molecule type" value="Genomic_DNA"/>
</dbReference>
<name>A0A543HW53_9MICO</name>
<feature type="transmembrane region" description="Helical" evidence="1">
    <location>
        <begin position="160"/>
        <end position="183"/>
    </location>
</feature>
<keyword evidence="1" id="KW-1133">Transmembrane helix</keyword>
<dbReference type="PANTHER" id="PTHR37305">
    <property type="entry name" value="INTEGRAL MEMBRANE PROTEIN-RELATED"/>
    <property type="match status" value="1"/>
</dbReference>
<reference evidence="2 3" key="1">
    <citation type="submission" date="2019-06" db="EMBL/GenBank/DDBJ databases">
        <title>Genome sequencing of plant associated microbes to promote plant fitness in Sorghum bicolor and Oryza sativa.</title>
        <authorList>
            <person name="Coleman-Derr D."/>
        </authorList>
    </citation>
    <scope>NUCLEOTIDE SEQUENCE [LARGE SCALE GENOMIC DNA]</scope>
    <source>
        <strain evidence="2 3">KV-663</strain>
    </source>
</reference>
<protein>
    <submittedName>
        <fullName evidence="2">ABC-2 type transport system permease protein</fullName>
    </submittedName>
</protein>
<dbReference type="AlphaFoldDB" id="A0A543HW53"/>
<dbReference type="PANTHER" id="PTHR37305:SF1">
    <property type="entry name" value="MEMBRANE PROTEIN"/>
    <property type="match status" value="1"/>
</dbReference>
<gene>
    <name evidence="2" type="ORF">FBY41_2511</name>
</gene>
<sequence>MLRDITTKTLRDQGRAFAGWGVAIVLLVAMYVAIWPSMRDQPAMSDFIDQMPEAFRNLFATSGADMSTPVGYLQIELLSFMAPILVILYAVTAGSAAVAGEESRRTLDLLVTAPVSRRRLVLEKTLAMVIGTVGLSALLGLALVVEGRFADMSLPTADVAAAMLHLALLGLVFGGVALAIGCATGSPGLSKGIPAVLAVVTYIVNGLGGMVSWLEPLQKYSPFYQYAAHDPLRTGVSWPAVVVAFVTVVVLVVVAVLGFERRDVHN</sequence>
<feature type="transmembrane region" description="Helical" evidence="1">
    <location>
        <begin position="126"/>
        <end position="145"/>
    </location>
</feature>
<feature type="transmembrane region" description="Helical" evidence="1">
    <location>
        <begin position="16"/>
        <end position="35"/>
    </location>
</feature>
<dbReference type="RefSeq" id="WP_141844566.1">
    <property type="nucleotide sequence ID" value="NZ_VFPM01000002.1"/>
</dbReference>
<proteinExistence type="predicted"/>
<evidence type="ECO:0000313" key="3">
    <source>
        <dbReference type="Proteomes" id="UP000316747"/>
    </source>
</evidence>
<keyword evidence="1" id="KW-0472">Membrane</keyword>
<organism evidence="2 3">
    <name type="scientific">Humibacillus xanthopallidus</name>
    <dbReference type="NCBI Taxonomy" id="412689"/>
    <lineage>
        <taxon>Bacteria</taxon>
        <taxon>Bacillati</taxon>
        <taxon>Actinomycetota</taxon>
        <taxon>Actinomycetes</taxon>
        <taxon>Micrococcales</taxon>
        <taxon>Intrasporangiaceae</taxon>
        <taxon>Humibacillus</taxon>
    </lineage>
</organism>
<dbReference type="Pfam" id="PF12679">
    <property type="entry name" value="ABC2_membrane_2"/>
    <property type="match status" value="1"/>
</dbReference>
<dbReference type="GO" id="GO:0140359">
    <property type="term" value="F:ABC-type transporter activity"/>
    <property type="evidence" value="ECO:0007669"/>
    <property type="project" value="InterPro"/>
</dbReference>
<accession>A0A543HW53</accession>
<keyword evidence="1" id="KW-0812">Transmembrane</keyword>
<evidence type="ECO:0000313" key="2">
    <source>
        <dbReference type="EMBL" id="TQM62479.1"/>
    </source>
</evidence>
<comment type="caution">
    <text evidence="2">The sequence shown here is derived from an EMBL/GenBank/DDBJ whole genome shotgun (WGS) entry which is preliminary data.</text>
</comment>
<evidence type="ECO:0000256" key="1">
    <source>
        <dbReference type="SAM" id="Phobius"/>
    </source>
</evidence>
<keyword evidence="3" id="KW-1185">Reference proteome</keyword>